<sequence>MADRHRNYHHLSRPASTNPSRSSVPAGVVYQTSYADDSYLNAASSRHPATSPRGHSSSAASSGQPATIRTYAFPQNPRSHLATRDHIHTRRSTMDSVTRPPMIITTRQVDRPHNSPVHSTGARNSSPVRDDYRHANSQYYAVPASTSRSCSAARPYYVEGHTHRRGRGDSLLSPNDAESYCLPRPSAPYSSNARHSAASIDYGDDGYKYTNAGELVRYDLDHPKPSRSQRYDSFERGYYRPRASYAMDPRSDGARHEIDRAYAVPHGRPDARSGLPPSTRRFDKTHRDYTLDPDHQAPPAAPKPPRPLPYSETSGNLRDTGVRHRRPVSISQEPSYWDNSYTSREALRDPPSHARDNSDDRGVEKRRPHSTHFYDDSDPSRGFGVRTSPDAAPDNRPNSRRDGQRDRDEPRRSDHVRSGEKPLFEPRKSTQDRPTLFTSESKHLEGNRKDNSRETSHRVLETAGTGLGITAATAALSASRRDNEPEPVSGLGEQRDAGPSSATRDSIRRETSDAARTSSPKGSAEATRDRYSPRPEAARINEDSGGLSDNGGASLVKYSTPSVSDSDDAGRGRVGRDSRPSNSFNPRDADDLRRVKEQLAALRMQDSQQQGNATPCGENERSARSPSPRKEAPGVPAPDNANQNYAVGFPADKKHARVVSPPRDKREDKPLRGILKQPSASFPEEANPVREGVAPHKEDKKLKEVPPGARWTKINRKVVNPEALTIGQERFEERDDFVIVLRVLSKEEIQAYAAATQVLRERRRTRDRPDREQERRHRQDDDSSRHHRSHRPHGWGDGYNNSNDGKTRAIDGNVDANGGQLSASDDGTDGPSGGLVGVDGEGGRARRSRQEDEDSDTAARRRDRARDDNADGDSERRRRPARDDDNGREQHRGDGDRYRR</sequence>
<feature type="compositionally biased region" description="Basic residues" evidence="1">
    <location>
        <begin position="1"/>
        <end position="12"/>
    </location>
</feature>
<dbReference type="InterPro" id="IPR058348">
    <property type="entry name" value="DUF8035"/>
</dbReference>
<feature type="compositionally biased region" description="Basic and acidic residues" evidence="1">
    <location>
        <begin position="662"/>
        <end position="671"/>
    </location>
</feature>
<feature type="compositionally biased region" description="Low complexity" evidence="1">
    <location>
        <begin position="462"/>
        <end position="478"/>
    </location>
</feature>
<feature type="compositionally biased region" description="Pro residues" evidence="1">
    <location>
        <begin position="299"/>
        <end position="308"/>
    </location>
</feature>
<accession>A0A168D3S4</accession>
<dbReference type="EMBL" id="AZHB01000002">
    <property type="protein sequence ID" value="OAA72136.1"/>
    <property type="molecule type" value="Genomic_DNA"/>
</dbReference>
<feature type="compositionally biased region" description="Basic and acidic residues" evidence="1">
    <location>
        <begin position="841"/>
        <end position="850"/>
    </location>
</feature>
<feature type="compositionally biased region" description="Basic and acidic residues" evidence="1">
    <location>
        <begin position="587"/>
        <end position="597"/>
    </location>
</feature>
<reference evidence="3 4" key="1">
    <citation type="journal article" date="2016" name="Genome Biol. Evol.">
        <title>Divergent and convergent evolution of fungal pathogenicity.</title>
        <authorList>
            <person name="Shang Y."/>
            <person name="Xiao G."/>
            <person name="Zheng P."/>
            <person name="Cen K."/>
            <person name="Zhan S."/>
            <person name="Wang C."/>
        </authorList>
    </citation>
    <scope>NUCLEOTIDE SEQUENCE [LARGE SCALE GENOMIC DNA]</scope>
    <source>
        <strain evidence="3 4">ARSEF 2679</strain>
    </source>
</reference>
<feature type="compositionally biased region" description="Polar residues" evidence="1">
    <location>
        <begin position="14"/>
        <end position="23"/>
    </location>
</feature>
<feature type="region of interest" description="Disordered" evidence="1">
    <location>
        <begin position="756"/>
        <end position="900"/>
    </location>
</feature>
<feature type="compositionally biased region" description="Basic and acidic residues" evidence="1">
    <location>
        <begin position="397"/>
        <end position="431"/>
    </location>
</feature>
<feature type="compositionally biased region" description="Basic and acidic residues" evidence="1">
    <location>
        <begin position="280"/>
        <end position="295"/>
    </location>
</feature>
<feature type="compositionally biased region" description="Gly residues" evidence="1">
    <location>
        <begin position="830"/>
        <end position="840"/>
    </location>
</feature>
<dbReference type="OrthoDB" id="5418088at2759"/>
<evidence type="ECO:0000259" key="2">
    <source>
        <dbReference type="Pfam" id="PF26118"/>
    </source>
</evidence>
<feature type="compositionally biased region" description="Basic and acidic residues" evidence="1">
    <location>
        <begin position="440"/>
        <end position="460"/>
    </location>
</feature>
<dbReference type="RefSeq" id="XP_018707582.1">
    <property type="nucleotide sequence ID" value="XM_018844816.1"/>
</dbReference>
<comment type="caution">
    <text evidence="3">The sequence shown here is derived from an EMBL/GenBank/DDBJ whole genome shotgun (WGS) entry which is preliminary data.</text>
</comment>
<feature type="region of interest" description="Disordered" evidence="1">
    <location>
        <begin position="1"/>
        <end position="96"/>
    </location>
</feature>
<feature type="compositionally biased region" description="Basic and acidic residues" evidence="1">
    <location>
        <begin position="693"/>
        <end position="704"/>
    </location>
</feature>
<feature type="region of interest" description="Disordered" evidence="1">
    <location>
        <begin position="262"/>
        <end position="708"/>
    </location>
</feature>
<protein>
    <recommendedName>
        <fullName evidence="2">DUF8035 domain-containing protein</fullName>
    </recommendedName>
</protein>
<feature type="compositionally biased region" description="Basic and acidic residues" evidence="1">
    <location>
        <begin position="568"/>
        <end position="579"/>
    </location>
</feature>
<gene>
    <name evidence="3" type="ORF">ISF_01209</name>
</gene>
<dbReference type="PANTHER" id="PTHR42081:SF2">
    <property type="entry name" value="NIPPED-B-LIKE PROTEIN B"/>
    <property type="match status" value="1"/>
</dbReference>
<feature type="compositionally biased region" description="Polar residues" evidence="1">
    <location>
        <begin position="30"/>
        <end position="48"/>
    </location>
</feature>
<feature type="compositionally biased region" description="Basic and acidic residues" evidence="1">
    <location>
        <begin position="618"/>
        <end position="632"/>
    </location>
</feature>
<dbReference type="PANTHER" id="PTHR42081">
    <property type="entry name" value="ZINC FINGER PROTEIN DHHC DOMAIN CONTAINING PROTEIN"/>
    <property type="match status" value="1"/>
</dbReference>
<dbReference type="GeneID" id="30017501"/>
<dbReference type="Proteomes" id="UP000076744">
    <property type="component" value="Unassembled WGS sequence"/>
</dbReference>
<feature type="compositionally biased region" description="Basic and acidic residues" evidence="1">
    <location>
        <begin position="857"/>
        <end position="900"/>
    </location>
</feature>
<evidence type="ECO:0000256" key="1">
    <source>
        <dbReference type="SAM" id="MobiDB-lite"/>
    </source>
</evidence>
<feature type="domain" description="DUF8035" evidence="2">
    <location>
        <begin position="709"/>
        <end position="762"/>
    </location>
</feature>
<organism evidence="3 4">
    <name type="scientific">Cordyceps fumosorosea (strain ARSEF 2679)</name>
    <name type="common">Isaria fumosorosea</name>
    <dbReference type="NCBI Taxonomy" id="1081104"/>
    <lineage>
        <taxon>Eukaryota</taxon>
        <taxon>Fungi</taxon>
        <taxon>Dikarya</taxon>
        <taxon>Ascomycota</taxon>
        <taxon>Pezizomycotina</taxon>
        <taxon>Sordariomycetes</taxon>
        <taxon>Hypocreomycetidae</taxon>
        <taxon>Hypocreales</taxon>
        <taxon>Cordycipitaceae</taxon>
        <taxon>Cordyceps</taxon>
    </lineage>
</organism>
<name>A0A168D3S4_CORFA</name>
<feature type="compositionally biased region" description="Basic and acidic residues" evidence="1">
    <location>
        <begin position="767"/>
        <end position="784"/>
    </location>
</feature>
<feature type="compositionally biased region" description="Basic and acidic residues" evidence="1">
    <location>
        <begin position="345"/>
        <end position="365"/>
    </location>
</feature>
<feature type="compositionally biased region" description="Basic and acidic residues" evidence="1">
    <location>
        <begin position="526"/>
        <end position="542"/>
    </location>
</feature>
<feature type="region of interest" description="Disordered" evidence="1">
    <location>
        <begin position="109"/>
        <end position="130"/>
    </location>
</feature>
<proteinExistence type="predicted"/>
<evidence type="ECO:0000313" key="4">
    <source>
        <dbReference type="Proteomes" id="UP000076744"/>
    </source>
</evidence>
<dbReference type="STRING" id="1081104.A0A168D3S4"/>
<feature type="compositionally biased region" description="Polar residues" evidence="1">
    <location>
        <begin position="116"/>
        <end position="127"/>
    </location>
</feature>
<feature type="compositionally biased region" description="Polar residues" evidence="1">
    <location>
        <begin position="329"/>
        <end position="343"/>
    </location>
</feature>
<evidence type="ECO:0000313" key="3">
    <source>
        <dbReference type="EMBL" id="OAA72136.1"/>
    </source>
</evidence>
<dbReference type="AlphaFoldDB" id="A0A168D3S4"/>
<dbReference type="Pfam" id="PF26118">
    <property type="entry name" value="DUF8035"/>
    <property type="match status" value="1"/>
</dbReference>
<feature type="region of interest" description="Disordered" evidence="1">
    <location>
        <begin position="161"/>
        <end position="194"/>
    </location>
</feature>
<keyword evidence="4" id="KW-1185">Reference proteome</keyword>